<accession>A0A2X0MCL0</accession>
<dbReference type="AlphaFoldDB" id="A0A2X0MCL0"/>
<sequence>MVLPDLDTQFFVPTLKGAKTNFKGSSLVLPQPSLGSLPQLALDLYVHTFQLELVGCAALRDTIPCVGGVDVVEGEQRQSVQGGFSWATQGPSLGAVQLVCGEVSRIDPVRATPHPVYQTPSSASNGDSITLLLPRAPIIQARKRHYFDALTAWIRQSEFRDVLIVGAVDAAMRGDDGLRETNPFRSIVLPIREGTDPSPLLERLSKSVRPYFKASDPSSKKTIPAIPHGGLTRSLLQHLSTSEDGASLPTVGALLVYTAEGENEALAKGLGDVVRSLIVGSDGSDLAGTGSGTEWKVPKSWKLGLMGDELGSQRRSEMYG</sequence>
<dbReference type="OrthoDB" id="10260712at2759"/>
<dbReference type="PANTHER" id="PTHR12970">
    <property type="entry name" value="PROTEASOME ASSEMBLY CHAPERONE 2"/>
    <property type="match status" value="1"/>
</dbReference>
<dbReference type="GO" id="GO:0043248">
    <property type="term" value="P:proteasome assembly"/>
    <property type="evidence" value="ECO:0007669"/>
    <property type="project" value="TreeGrafter"/>
</dbReference>
<evidence type="ECO:0000313" key="1">
    <source>
        <dbReference type="EMBL" id="SCZ88915.1"/>
    </source>
</evidence>
<name>A0A2X0MCL0_9BASI</name>
<dbReference type="EMBL" id="FMWP01000013">
    <property type="protein sequence ID" value="SCZ88915.1"/>
    <property type="molecule type" value="Genomic_DNA"/>
</dbReference>
<dbReference type="GO" id="GO:0005634">
    <property type="term" value="C:nucleus"/>
    <property type="evidence" value="ECO:0007669"/>
    <property type="project" value="TreeGrafter"/>
</dbReference>
<dbReference type="InterPro" id="IPR016562">
    <property type="entry name" value="Proteasome_assmbl_chp_2_euk"/>
</dbReference>
<keyword evidence="2" id="KW-1185">Reference proteome</keyword>
<gene>
    <name evidence="1" type="ORF">BZ3500_MVSOF-1268-A1-R1_CHR1-1G00823</name>
</gene>
<dbReference type="PANTHER" id="PTHR12970:SF1">
    <property type="entry name" value="PROTEASOME ASSEMBLY CHAPERONE 2"/>
    <property type="match status" value="1"/>
</dbReference>
<organism evidence="1 2">
    <name type="scientific">Microbotryum saponariae</name>
    <dbReference type="NCBI Taxonomy" id="289078"/>
    <lineage>
        <taxon>Eukaryota</taxon>
        <taxon>Fungi</taxon>
        <taxon>Dikarya</taxon>
        <taxon>Basidiomycota</taxon>
        <taxon>Pucciniomycotina</taxon>
        <taxon>Microbotryomycetes</taxon>
        <taxon>Microbotryales</taxon>
        <taxon>Microbotryaceae</taxon>
        <taxon>Microbotryum</taxon>
    </lineage>
</organism>
<dbReference type="Proteomes" id="UP000249723">
    <property type="component" value="Unassembled WGS sequence"/>
</dbReference>
<dbReference type="GO" id="GO:0005829">
    <property type="term" value="C:cytosol"/>
    <property type="evidence" value="ECO:0007669"/>
    <property type="project" value="TreeGrafter"/>
</dbReference>
<reference evidence="2" key="1">
    <citation type="submission" date="2016-10" db="EMBL/GenBank/DDBJ databases">
        <authorList>
            <person name="Jeantristanb JTB J.-T."/>
            <person name="Ricardo R."/>
        </authorList>
    </citation>
    <scope>NUCLEOTIDE SEQUENCE [LARGE SCALE GENOMIC DNA]</scope>
</reference>
<dbReference type="InterPro" id="IPR038389">
    <property type="entry name" value="PSMG2_sf"/>
</dbReference>
<dbReference type="STRING" id="289078.A0A2X0MCL0"/>
<dbReference type="Gene3D" id="3.40.50.10900">
    <property type="entry name" value="PAC-like subunit"/>
    <property type="match status" value="1"/>
</dbReference>
<protein>
    <submittedName>
        <fullName evidence="1">BZ3500_MvSof-1268-A1-R1_Chr1-1g00823 protein</fullName>
    </submittedName>
</protein>
<evidence type="ECO:0000313" key="2">
    <source>
        <dbReference type="Proteomes" id="UP000249723"/>
    </source>
</evidence>
<proteinExistence type="predicted"/>